<gene>
    <name evidence="1" type="ORF">FK531_20515</name>
</gene>
<protein>
    <submittedName>
        <fullName evidence="1">Uncharacterized protein</fullName>
    </submittedName>
</protein>
<reference evidence="1 2" key="1">
    <citation type="submission" date="2019-06" db="EMBL/GenBank/DDBJ databases">
        <title>Rhodococcus spaelei sp. nov., isolated from a cave.</title>
        <authorList>
            <person name="Lee S.D."/>
        </authorList>
    </citation>
    <scope>NUCLEOTIDE SEQUENCE [LARGE SCALE GENOMIC DNA]</scope>
    <source>
        <strain evidence="1 2">C9-5</strain>
    </source>
</reference>
<sequence>MSDELGVDPQVLAQAAAGITAITGTLAELGIGESASLGRGFSLLTLSPLEAGKQEVQGAFEEFTERWSWGVRYLVRAANAIAEQLDLDAGRFHEMEQTLSNTLKTVWTNAVGDPHLSGDEIGQRSWADTVADNPVNQTLHPDYSSESFRAAADKIQANAESSAQAITGADR</sequence>
<proteinExistence type="predicted"/>
<dbReference type="AlphaFoldDB" id="A0A541B0I4"/>
<dbReference type="OrthoDB" id="3872177at2"/>
<evidence type="ECO:0000313" key="2">
    <source>
        <dbReference type="Proteomes" id="UP000316256"/>
    </source>
</evidence>
<comment type="caution">
    <text evidence="1">The sequence shown here is derived from an EMBL/GenBank/DDBJ whole genome shotgun (WGS) entry which is preliminary data.</text>
</comment>
<name>A0A541B0I4_9NOCA</name>
<accession>A0A541B0I4</accession>
<dbReference type="Proteomes" id="UP000316256">
    <property type="component" value="Unassembled WGS sequence"/>
</dbReference>
<organism evidence="1 2">
    <name type="scientific">Rhodococcus spelaei</name>
    <dbReference type="NCBI Taxonomy" id="2546320"/>
    <lineage>
        <taxon>Bacteria</taxon>
        <taxon>Bacillati</taxon>
        <taxon>Actinomycetota</taxon>
        <taxon>Actinomycetes</taxon>
        <taxon>Mycobacteriales</taxon>
        <taxon>Nocardiaceae</taxon>
        <taxon>Rhodococcus</taxon>
    </lineage>
</organism>
<dbReference type="RefSeq" id="WP_142102766.1">
    <property type="nucleotide sequence ID" value="NZ_VIGH01000010.1"/>
</dbReference>
<evidence type="ECO:0000313" key="1">
    <source>
        <dbReference type="EMBL" id="TQF65810.1"/>
    </source>
</evidence>
<dbReference type="EMBL" id="VIGH01000010">
    <property type="protein sequence ID" value="TQF65810.1"/>
    <property type="molecule type" value="Genomic_DNA"/>
</dbReference>
<keyword evidence="2" id="KW-1185">Reference proteome</keyword>